<dbReference type="InterPro" id="IPR023210">
    <property type="entry name" value="NADP_OxRdtase_dom"/>
</dbReference>
<dbReference type="PANTHER" id="PTHR42686">
    <property type="entry name" value="GH17980P-RELATED"/>
    <property type="match status" value="1"/>
</dbReference>
<dbReference type="CDD" id="cd19090">
    <property type="entry name" value="AKR_AKR15A-like"/>
    <property type="match status" value="1"/>
</dbReference>
<dbReference type="Proteomes" id="UP000569914">
    <property type="component" value="Unassembled WGS sequence"/>
</dbReference>
<dbReference type="InterPro" id="IPR020471">
    <property type="entry name" value="AKR"/>
</dbReference>
<name>A0A7Y9IC65_9ACTN</name>
<reference evidence="2 3" key="1">
    <citation type="submission" date="2020-07" db="EMBL/GenBank/DDBJ databases">
        <title>Sequencing the genomes of 1000 actinobacteria strains.</title>
        <authorList>
            <person name="Klenk H.-P."/>
        </authorList>
    </citation>
    <scope>NUCLEOTIDE SEQUENCE [LARGE SCALE GENOMIC DNA]</scope>
    <source>
        <strain evidence="2 3">DSM 22083</strain>
    </source>
</reference>
<dbReference type="GO" id="GO:0047834">
    <property type="term" value="F:D-threo-aldose 1-dehydrogenase activity"/>
    <property type="evidence" value="ECO:0007669"/>
    <property type="project" value="UniProtKB-EC"/>
</dbReference>
<gene>
    <name evidence="2" type="ORF">BKA15_005471</name>
</gene>
<dbReference type="InterPro" id="IPR036812">
    <property type="entry name" value="NAD(P)_OxRdtase_dom_sf"/>
</dbReference>
<comment type="caution">
    <text evidence="2">The sequence shown here is derived from an EMBL/GenBank/DDBJ whole genome shotgun (WGS) entry which is preliminary data.</text>
</comment>
<dbReference type="Gene3D" id="3.20.20.100">
    <property type="entry name" value="NADP-dependent oxidoreductase domain"/>
    <property type="match status" value="1"/>
</dbReference>
<dbReference type="PANTHER" id="PTHR42686:SF1">
    <property type="entry name" value="GH17980P-RELATED"/>
    <property type="match status" value="1"/>
</dbReference>
<dbReference type="RefSeq" id="WP_218871595.1">
    <property type="nucleotide sequence ID" value="NZ_JACCBU010000001.1"/>
</dbReference>
<dbReference type="EMBL" id="JACCBU010000001">
    <property type="protein sequence ID" value="NYE74142.1"/>
    <property type="molecule type" value="Genomic_DNA"/>
</dbReference>
<dbReference type="GO" id="GO:0005829">
    <property type="term" value="C:cytosol"/>
    <property type="evidence" value="ECO:0007669"/>
    <property type="project" value="TreeGrafter"/>
</dbReference>
<sequence length="299" mass="31831">MTLNDPVEPRTLPGTDLVLSPITLGTSPLNDPALAEAMLTGPYGAVDTSNAYAAGESETALGVAIGRLGSERRAVITKTDAEPGTGRFDRDRVLRSYEESLARLGLDRVQLLHLHDPYSISIKEAFGPGGAVEGMRELKEQGAVDLIGIAAGRNSLMIEYVSSGAFDAVLSHNRYTLIDRSATPLFEEAARRDMIIFNAAPFGGGLLAGRGTRYAYQESSADLLDWVSRAEAVCTEHGVPLTTAALHFSLRSPLIHSTVVGVGSAERLEQLERMRATEVPDGLWTALDGLGPAPSTVTD</sequence>
<feature type="domain" description="NADP-dependent oxidoreductase" evidence="1">
    <location>
        <begin position="45"/>
        <end position="288"/>
    </location>
</feature>
<dbReference type="Pfam" id="PF00248">
    <property type="entry name" value="Aldo_ket_red"/>
    <property type="match status" value="1"/>
</dbReference>
<keyword evidence="2" id="KW-0560">Oxidoreductase</keyword>
<accession>A0A7Y9IC65</accession>
<proteinExistence type="predicted"/>
<evidence type="ECO:0000313" key="3">
    <source>
        <dbReference type="Proteomes" id="UP000569914"/>
    </source>
</evidence>
<keyword evidence="3" id="KW-1185">Reference proteome</keyword>
<protein>
    <submittedName>
        <fullName evidence="2">D-threo-aldose 1-dehydrogenase</fullName>
        <ecNumber evidence="2">1.1.1.122</ecNumber>
    </submittedName>
</protein>
<organism evidence="2 3">
    <name type="scientific">Microlunatus parietis</name>
    <dbReference type="NCBI Taxonomy" id="682979"/>
    <lineage>
        <taxon>Bacteria</taxon>
        <taxon>Bacillati</taxon>
        <taxon>Actinomycetota</taxon>
        <taxon>Actinomycetes</taxon>
        <taxon>Propionibacteriales</taxon>
        <taxon>Propionibacteriaceae</taxon>
        <taxon>Microlunatus</taxon>
    </lineage>
</organism>
<dbReference type="AlphaFoldDB" id="A0A7Y9IC65"/>
<dbReference type="EC" id="1.1.1.122" evidence="2"/>
<evidence type="ECO:0000313" key="2">
    <source>
        <dbReference type="EMBL" id="NYE74142.1"/>
    </source>
</evidence>
<dbReference type="SUPFAM" id="SSF51430">
    <property type="entry name" value="NAD(P)-linked oxidoreductase"/>
    <property type="match status" value="1"/>
</dbReference>
<evidence type="ECO:0000259" key="1">
    <source>
        <dbReference type="Pfam" id="PF00248"/>
    </source>
</evidence>